<evidence type="ECO:0000256" key="2">
    <source>
        <dbReference type="ARBA" id="ARBA00012528"/>
    </source>
</evidence>
<dbReference type="InterPro" id="IPR050469">
    <property type="entry name" value="Diguanylate_Cyclase"/>
</dbReference>
<dbReference type="SMART" id="SM00267">
    <property type="entry name" value="GGDEF"/>
    <property type="match status" value="1"/>
</dbReference>
<dbReference type="PROSITE" id="PS50887">
    <property type="entry name" value="GGDEF"/>
    <property type="match status" value="1"/>
</dbReference>
<proteinExistence type="predicted"/>
<gene>
    <name evidence="5" type="primary">dosC</name>
    <name evidence="5" type="ORF">GHNINEIG_00531</name>
</gene>
<keyword evidence="5" id="KW-0548">Nucleotidyltransferase</keyword>
<evidence type="ECO:0000313" key="5">
    <source>
        <dbReference type="EMBL" id="QBZ82501.1"/>
    </source>
</evidence>
<evidence type="ECO:0000256" key="1">
    <source>
        <dbReference type="ARBA" id="ARBA00001946"/>
    </source>
</evidence>
<dbReference type="AlphaFoldDB" id="A0A4P7NXK7"/>
<keyword evidence="5" id="KW-0808">Transferase</keyword>
<dbReference type="RefSeq" id="WP_135795206.1">
    <property type="nucleotide sequence ID" value="NZ_CP032096.1"/>
</dbReference>
<dbReference type="InterPro" id="IPR043128">
    <property type="entry name" value="Rev_trsase/Diguanyl_cyclase"/>
</dbReference>
<dbReference type="Gene3D" id="3.30.70.270">
    <property type="match status" value="1"/>
</dbReference>
<comment type="catalytic activity">
    <reaction evidence="3">
        <text>2 GTP = 3',3'-c-di-GMP + 2 diphosphate</text>
        <dbReference type="Rhea" id="RHEA:24898"/>
        <dbReference type="ChEBI" id="CHEBI:33019"/>
        <dbReference type="ChEBI" id="CHEBI:37565"/>
        <dbReference type="ChEBI" id="CHEBI:58805"/>
        <dbReference type="EC" id="2.7.7.65"/>
    </reaction>
</comment>
<evidence type="ECO:0000259" key="4">
    <source>
        <dbReference type="PROSITE" id="PS50887"/>
    </source>
</evidence>
<sequence length="458" mass="52764">MIHISTIKEMVRISPLDKLEVEKHYSYLLEQEPQFEQSVAQWIEAYQLHALTPELLLANDYYQKLIHGVYQNSFYNVQYHQALYWLKSGLTQNQILLLFAHMRMQFIMYAEGLESDALASSLCHVLDVGQSIVATIFTVAESIERMKARSSQEIRRLKNSYRLVAFDLPKDVLQAYIDHQTWKISAFELSLGYETNIHGFETSHLKCCLAKWLDNGGLELIPKSKRRKFLNAHEQVHRLGTMAIEESNHNRPENIVELLFEMEVASEDVMEVLLNLIEQEFVAAANADSLTGFPNRRAFDLEFDKALAFAKRHDFWLDLVIVDVDFFKAVNDEHGHVVGDAVLKRVAEILDHVARTEDMLFRWGGEEFVIITLDKDSEGSEMLAERIRKAVEEEVFFAGTEQEMHLTVSCGALSYWAGLSLSEEEVFELADKQLYLAKENGRNQVCHQVYDVIPIQKP</sequence>
<dbReference type="NCBIfam" id="TIGR00254">
    <property type="entry name" value="GGDEF"/>
    <property type="match status" value="1"/>
</dbReference>
<dbReference type="CDD" id="cd01949">
    <property type="entry name" value="GGDEF"/>
    <property type="match status" value="1"/>
</dbReference>
<comment type="cofactor">
    <cofactor evidence="1">
        <name>Mg(2+)</name>
        <dbReference type="ChEBI" id="CHEBI:18420"/>
    </cofactor>
</comment>
<evidence type="ECO:0000313" key="6">
    <source>
        <dbReference type="Proteomes" id="UP000296201"/>
    </source>
</evidence>
<dbReference type="GO" id="GO:0052621">
    <property type="term" value="F:diguanylate cyclase activity"/>
    <property type="evidence" value="ECO:0007669"/>
    <property type="project" value="UniProtKB-EC"/>
</dbReference>
<dbReference type="Proteomes" id="UP000296201">
    <property type="component" value="Chromosome"/>
</dbReference>
<dbReference type="Pfam" id="PF00990">
    <property type="entry name" value="GGDEF"/>
    <property type="match status" value="1"/>
</dbReference>
<dbReference type="Gene3D" id="1.20.120.30">
    <property type="entry name" value="Aspartate receptor, ligand-binding domain"/>
    <property type="match status" value="1"/>
</dbReference>
<keyword evidence="6" id="KW-1185">Reference proteome</keyword>
<dbReference type="FunFam" id="3.30.70.270:FF:000001">
    <property type="entry name" value="Diguanylate cyclase domain protein"/>
    <property type="match status" value="1"/>
</dbReference>
<accession>A0A4P7NXK7</accession>
<name>A0A4P7NXK7_9GAMM</name>
<dbReference type="OrthoDB" id="9803824at2"/>
<evidence type="ECO:0000256" key="3">
    <source>
        <dbReference type="ARBA" id="ARBA00034247"/>
    </source>
</evidence>
<protein>
    <recommendedName>
        <fullName evidence="2">diguanylate cyclase</fullName>
        <ecNumber evidence="2">2.7.7.65</ecNumber>
    </recommendedName>
</protein>
<dbReference type="InterPro" id="IPR029787">
    <property type="entry name" value="Nucleotide_cyclase"/>
</dbReference>
<dbReference type="PANTHER" id="PTHR45138:SF9">
    <property type="entry name" value="DIGUANYLATE CYCLASE DGCM-RELATED"/>
    <property type="match status" value="1"/>
</dbReference>
<reference evidence="5 6" key="1">
    <citation type="submission" date="2018-08" db="EMBL/GenBank/DDBJ databases">
        <title>Horizontal acquisition of hydrogen conversion ability and other habitat adaptations in Hydrogenovibrio crunogenus strains.</title>
        <authorList>
            <person name="Gonnella G."/>
            <person name="Adam N."/>
            <person name="Perner M."/>
        </authorList>
    </citation>
    <scope>NUCLEOTIDE SEQUENCE [LARGE SCALE GENOMIC DNA]</scope>
    <source>
        <strain evidence="5 6">SP-41</strain>
    </source>
</reference>
<dbReference type="EMBL" id="CP032096">
    <property type="protein sequence ID" value="QBZ82501.1"/>
    <property type="molecule type" value="Genomic_DNA"/>
</dbReference>
<organism evidence="5 6">
    <name type="scientific">Hydrogenovibrio crunogenus</name>
    <dbReference type="NCBI Taxonomy" id="39765"/>
    <lineage>
        <taxon>Bacteria</taxon>
        <taxon>Pseudomonadati</taxon>
        <taxon>Pseudomonadota</taxon>
        <taxon>Gammaproteobacteria</taxon>
        <taxon>Thiotrichales</taxon>
        <taxon>Piscirickettsiaceae</taxon>
        <taxon>Hydrogenovibrio</taxon>
    </lineage>
</organism>
<dbReference type="SUPFAM" id="SSF55073">
    <property type="entry name" value="Nucleotide cyclase"/>
    <property type="match status" value="1"/>
</dbReference>
<dbReference type="InterPro" id="IPR000160">
    <property type="entry name" value="GGDEF_dom"/>
</dbReference>
<dbReference type="EC" id="2.7.7.65" evidence="2"/>
<dbReference type="PANTHER" id="PTHR45138">
    <property type="entry name" value="REGULATORY COMPONENTS OF SENSORY TRANSDUCTION SYSTEM"/>
    <property type="match status" value="1"/>
</dbReference>
<feature type="domain" description="GGDEF" evidence="4">
    <location>
        <begin position="315"/>
        <end position="450"/>
    </location>
</feature>